<keyword evidence="2" id="KW-1133">Transmembrane helix</keyword>
<feature type="transmembrane region" description="Helical" evidence="2">
    <location>
        <begin position="6"/>
        <end position="27"/>
    </location>
</feature>
<protein>
    <submittedName>
        <fullName evidence="3">TIGR04222 domain-containing membrane protein</fullName>
    </submittedName>
</protein>
<reference evidence="3 4" key="1">
    <citation type="submission" date="2022-05" db="EMBL/GenBank/DDBJ databases">
        <authorList>
            <person name="Zhou X."/>
            <person name="Li K."/>
            <person name="Man Y."/>
        </authorList>
    </citation>
    <scope>NUCLEOTIDE SEQUENCE [LARGE SCALE GENOMIC DNA]</scope>
    <source>
        <strain evidence="3 4">MS405</strain>
    </source>
</reference>
<evidence type="ECO:0000256" key="1">
    <source>
        <dbReference type="SAM" id="MobiDB-lite"/>
    </source>
</evidence>
<feature type="region of interest" description="Disordered" evidence="1">
    <location>
        <begin position="303"/>
        <end position="339"/>
    </location>
</feature>
<proteinExistence type="predicted"/>
<evidence type="ECO:0000313" key="3">
    <source>
        <dbReference type="EMBL" id="UQT55641.1"/>
    </source>
</evidence>
<evidence type="ECO:0000313" key="4">
    <source>
        <dbReference type="Proteomes" id="UP000829992"/>
    </source>
</evidence>
<dbReference type="InterPro" id="IPR026467">
    <property type="entry name" value="Ser/Gly_Cys_C_dom"/>
</dbReference>
<accession>A0ABY4PRJ6</accession>
<organism evidence="3 4">
    <name type="scientific">Streptomyces durmitorensis</name>
    <dbReference type="NCBI Taxonomy" id="319947"/>
    <lineage>
        <taxon>Bacteria</taxon>
        <taxon>Bacillati</taxon>
        <taxon>Actinomycetota</taxon>
        <taxon>Actinomycetes</taxon>
        <taxon>Kitasatosporales</taxon>
        <taxon>Streptomycetaceae</taxon>
        <taxon>Streptomyces</taxon>
    </lineage>
</organism>
<feature type="transmembrane region" description="Helical" evidence="2">
    <location>
        <begin position="150"/>
        <end position="168"/>
    </location>
</feature>
<dbReference type="RefSeq" id="WP_249587130.1">
    <property type="nucleotide sequence ID" value="NZ_BAAAQL010000008.1"/>
</dbReference>
<keyword evidence="2" id="KW-0472">Membrane</keyword>
<feature type="transmembrane region" description="Helical" evidence="2">
    <location>
        <begin position="180"/>
        <end position="198"/>
    </location>
</feature>
<keyword evidence="4" id="KW-1185">Reference proteome</keyword>
<dbReference type="Proteomes" id="UP000829992">
    <property type="component" value="Chromosome"/>
</dbReference>
<name>A0ABY4PRJ6_9ACTN</name>
<sequence length="339" mass="33158">MEVLTICYFVLVMASSTVLAVGLSTALHADVRQPDAQHQAVFDPLEAAFLAGGPGRVTDAVITAMHEDGRLAVAGPGIVGIQRSEARNPVEGALLQVHAAAPSGALHWLRIGVMRSPAVQALGDALAWRGLMVRPEALARWRVKSRLHNVVTFAGFFVVCVLGFAGAGDGPSGGSVTGPMVLLFVGVFIGGLTGSLCAKSADSRVSTAGRTALDQYRAANAHAYDAMNRVAIGGLNGVLDPELRAQLTAAYGIRPRRPAAPHLLSHSSGSGYVCSSSSPSWCGGGGGSACGGGGCGNSGGGGGSSCGSSGGGGGSSCGSSSGGGGGGCGGGGGGGGGGS</sequence>
<gene>
    <name evidence="3" type="ORF">M4V62_11345</name>
</gene>
<evidence type="ECO:0000256" key="2">
    <source>
        <dbReference type="SAM" id="Phobius"/>
    </source>
</evidence>
<dbReference type="EMBL" id="CP097289">
    <property type="protein sequence ID" value="UQT55641.1"/>
    <property type="molecule type" value="Genomic_DNA"/>
</dbReference>
<keyword evidence="2" id="KW-0812">Transmembrane</keyword>
<dbReference type="NCBIfam" id="TIGR04222">
    <property type="entry name" value="near_uncomplex"/>
    <property type="match status" value="1"/>
</dbReference>